<feature type="signal peptide" evidence="3">
    <location>
        <begin position="1"/>
        <end position="20"/>
    </location>
</feature>
<evidence type="ECO:0008006" key="6">
    <source>
        <dbReference type="Google" id="ProtNLM"/>
    </source>
</evidence>
<dbReference type="AlphaFoldDB" id="A0A6A6TDP4"/>
<dbReference type="CDD" id="cd12087">
    <property type="entry name" value="TM_EGFR-like"/>
    <property type="match status" value="1"/>
</dbReference>
<reference evidence="4" key="1">
    <citation type="journal article" date="2020" name="Stud. Mycol.">
        <title>101 Dothideomycetes genomes: a test case for predicting lifestyles and emergence of pathogens.</title>
        <authorList>
            <person name="Haridas S."/>
            <person name="Albert R."/>
            <person name="Binder M."/>
            <person name="Bloem J."/>
            <person name="Labutti K."/>
            <person name="Salamov A."/>
            <person name="Andreopoulos B."/>
            <person name="Baker S."/>
            <person name="Barry K."/>
            <person name="Bills G."/>
            <person name="Bluhm B."/>
            <person name="Cannon C."/>
            <person name="Castanera R."/>
            <person name="Culley D."/>
            <person name="Daum C."/>
            <person name="Ezra D."/>
            <person name="Gonzalez J."/>
            <person name="Henrissat B."/>
            <person name="Kuo A."/>
            <person name="Liang C."/>
            <person name="Lipzen A."/>
            <person name="Lutzoni F."/>
            <person name="Magnuson J."/>
            <person name="Mondo S."/>
            <person name="Nolan M."/>
            <person name="Ohm R."/>
            <person name="Pangilinan J."/>
            <person name="Park H.-J."/>
            <person name="Ramirez L."/>
            <person name="Alfaro M."/>
            <person name="Sun H."/>
            <person name="Tritt A."/>
            <person name="Yoshinaga Y."/>
            <person name="Zwiers L.-H."/>
            <person name="Turgeon B."/>
            <person name="Goodwin S."/>
            <person name="Spatafora J."/>
            <person name="Crous P."/>
            <person name="Grigoriev I."/>
        </authorList>
    </citation>
    <scope>NUCLEOTIDE SEQUENCE</scope>
    <source>
        <strain evidence="4">CBS 122681</strain>
    </source>
</reference>
<keyword evidence="3" id="KW-0732">Signal</keyword>
<feature type="chain" id="PRO_5025507855" description="Extracellular membrane protein CFEM domain-containing protein" evidence="3">
    <location>
        <begin position="21"/>
        <end position="258"/>
    </location>
</feature>
<keyword evidence="2" id="KW-0812">Transmembrane</keyword>
<feature type="transmembrane region" description="Helical" evidence="2">
    <location>
        <begin position="165"/>
        <end position="189"/>
    </location>
</feature>
<proteinExistence type="predicted"/>
<sequence length="258" mass="27020">MHLLSWSTLAFLLFAATTHAASSSNSNEVRIFIDQVTDYQLLASCAEYEVSTVVRDMSAGCGDDQQTTSFACFCLMSSAKYNSMISSKVSNACPNDTAQVTTATDVFHEYCEKGKIVAGGSTSVPASTTQSSATSTASPASGPTTVYVTSPPTSQPTSSGKSTPVVAIAVGVTVPVVLIALGIGVFFLYRRKMRHQKPVELATVPDETPRASIPYSGSEILSSPVYELKQGAPAPVELDGGRPVIAEMGAVGTSEKKE</sequence>
<evidence type="ECO:0000313" key="5">
    <source>
        <dbReference type="Proteomes" id="UP000799324"/>
    </source>
</evidence>
<feature type="region of interest" description="Disordered" evidence="1">
    <location>
        <begin position="120"/>
        <end position="162"/>
    </location>
</feature>
<dbReference type="EMBL" id="MU004323">
    <property type="protein sequence ID" value="KAF2657586.1"/>
    <property type="molecule type" value="Genomic_DNA"/>
</dbReference>
<evidence type="ECO:0000256" key="3">
    <source>
        <dbReference type="SAM" id="SignalP"/>
    </source>
</evidence>
<organism evidence="4 5">
    <name type="scientific">Lophiostoma macrostomum CBS 122681</name>
    <dbReference type="NCBI Taxonomy" id="1314788"/>
    <lineage>
        <taxon>Eukaryota</taxon>
        <taxon>Fungi</taxon>
        <taxon>Dikarya</taxon>
        <taxon>Ascomycota</taxon>
        <taxon>Pezizomycotina</taxon>
        <taxon>Dothideomycetes</taxon>
        <taxon>Pleosporomycetidae</taxon>
        <taxon>Pleosporales</taxon>
        <taxon>Lophiostomataceae</taxon>
        <taxon>Lophiostoma</taxon>
    </lineage>
</organism>
<name>A0A6A6TDP4_9PLEO</name>
<accession>A0A6A6TDP4</accession>
<evidence type="ECO:0000313" key="4">
    <source>
        <dbReference type="EMBL" id="KAF2657586.1"/>
    </source>
</evidence>
<dbReference type="Proteomes" id="UP000799324">
    <property type="component" value="Unassembled WGS sequence"/>
</dbReference>
<protein>
    <recommendedName>
        <fullName evidence="6">Extracellular membrane protein CFEM domain-containing protein</fullName>
    </recommendedName>
</protein>
<dbReference type="OrthoDB" id="3794517at2759"/>
<gene>
    <name evidence="4" type="ORF">K491DRAFT_690834</name>
</gene>
<evidence type="ECO:0000256" key="2">
    <source>
        <dbReference type="SAM" id="Phobius"/>
    </source>
</evidence>
<feature type="compositionally biased region" description="Low complexity" evidence="1">
    <location>
        <begin position="121"/>
        <end position="162"/>
    </location>
</feature>
<keyword evidence="2" id="KW-1133">Transmembrane helix</keyword>
<keyword evidence="5" id="KW-1185">Reference proteome</keyword>
<keyword evidence="2" id="KW-0472">Membrane</keyword>
<evidence type="ECO:0000256" key="1">
    <source>
        <dbReference type="SAM" id="MobiDB-lite"/>
    </source>
</evidence>